<dbReference type="EC" id="1.13.11.6" evidence="10"/>
<keyword evidence="6 10" id="KW-0223">Dioxygenase</keyword>
<dbReference type="HAMAP" id="MF_00825">
    <property type="entry name" value="3_HAO"/>
    <property type="match status" value="1"/>
</dbReference>
<dbReference type="InterPro" id="IPR011051">
    <property type="entry name" value="RmlC_Cupin_sf"/>
</dbReference>
<evidence type="ECO:0000256" key="5">
    <source>
        <dbReference type="ARBA" id="ARBA00022723"/>
    </source>
</evidence>
<feature type="binding site" evidence="10">
    <location>
        <position position="78"/>
    </location>
    <ligand>
        <name>Fe cation</name>
        <dbReference type="ChEBI" id="CHEBI:24875"/>
        <note>catalytic</note>
    </ligand>
</feature>
<evidence type="ECO:0000256" key="10">
    <source>
        <dbReference type="HAMAP-Rule" id="MF_03019"/>
    </source>
</evidence>
<gene>
    <name evidence="12" type="ORF">P5673_006491</name>
</gene>
<dbReference type="PANTHER" id="PTHR15497:SF1">
    <property type="entry name" value="3-HYDROXYANTHRANILATE 3,4-DIOXYGENASE"/>
    <property type="match status" value="1"/>
</dbReference>
<comment type="caution">
    <text evidence="10">Lacks conserved residue(s) required for the propagation of feature annotation.</text>
</comment>
<dbReference type="Pfam" id="PF06052">
    <property type="entry name" value="3-HAO"/>
    <property type="match status" value="1"/>
</dbReference>
<evidence type="ECO:0000313" key="12">
    <source>
        <dbReference type="EMBL" id="KAK2568563.1"/>
    </source>
</evidence>
<dbReference type="CDD" id="cd06123">
    <property type="entry name" value="cupin_HAO"/>
    <property type="match status" value="1"/>
</dbReference>
<feature type="region of interest" description="Disordered" evidence="11">
    <location>
        <begin position="1"/>
        <end position="21"/>
    </location>
</feature>
<dbReference type="Gene3D" id="2.60.120.10">
    <property type="entry name" value="Jelly Rolls"/>
    <property type="match status" value="1"/>
</dbReference>
<evidence type="ECO:0000256" key="8">
    <source>
        <dbReference type="ARBA" id="ARBA00023004"/>
    </source>
</evidence>
<keyword evidence="5 10" id="KW-0479">Metal-binding</keyword>
<evidence type="ECO:0000256" key="2">
    <source>
        <dbReference type="ARBA" id="ARBA00002752"/>
    </source>
</evidence>
<reference evidence="12" key="2">
    <citation type="journal article" date="2023" name="Science">
        <title>Genomic signatures of disease resistance in endangered staghorn corals.</title>
        <authorList>
            <person name="Vollmer S.V."/>
            <person name="Selwyn J.D."/>
            <person name="Despard B.A."/>
            <person name="Roesel C.L."/>
        </authorList>
    </citation>
    <scope>NUCLEOTIDE SEQUENCE</scope>
    <source>
        <strain evidence="12">K2</strain>
    </source>
</reference>
<evidence type="ECO:0000256" key="7">
    <source>
        <dbReference type="ARBA" id="ARBA00023002"/>
    </source>
</evidence>
<feature type="region of interest" description="Domain B" evidence="10">
    <location>
        <begin position="222"/>
        <end position="375"/>
    </location>
</feature>
<dbReference type="GO" id="GO:0019805">
    <property type="term" value="P:quinolinate biosynthetic process"/>
    <property type="evidence" value="ECO:0007669"/>
    <property type="project" value="UniProtKB-UniRule"/>
</dbReference>
<keyword evidence="8 10" id="KW-0408">Iron</keyword>
<keyword evidence="7 10" id="KW-0560">Oxidoreductase</keyword>
<evidence type="ECO:0000256" key="11">
    <source>
        <dbReference type="SAM" id="MobiDB-lite"/>
    </source>
</evidence>
<evidence type="ECO:0000256" key="3">
    <source>
        <dbReference type="ARBA" id="ARBA00022490"/>
    </source>
</evidence>
<dbReference type="InterPro" id="IPR010329">
    <property type="entry name" value="3hydroanth_dOase"/>
</dbReference>
<dbReference type="AlphaFoldDB" id="A0AAD9VBM6"/>
<dbReference type="Proteomes" id="UP001249851">
    <property type="component" value="Unassembled WGS sequence"/>
</dbReference>
<protein>
    <recommendedName>
        <fullName evidence="10">3-hydroxyanthranilate 3,4-dioxygenase</fullName>
        <ecNumber evidence="10">1.13.11.6</ecNumber>
    </recommendedName>
    <alternativeName>
        <fullName evidence="10">3-hydroxyanthranilate oxygenase</fullName>
        <shortName evidence="10">3-HAO</shortName>
    </alternativeName>
    <alternativeName>
        <fullName evidence="10">3-hydroxyanthranilic acid dioxygenase</fullName>
        <shortName evidence="10">HAD</shortName>
    </alternativeName>
</protein>
<dbReference type="InterPro" id="IPR014710">
    <property type="entry name" value="RmlC-like_jellyroll"/>
</dbReference>
<dbReference type="GO" id="GO:0006569">
    <property type="term" value="P:L-tryptophan catabolic process"/>
    <property type="evidence" value="ECO:0007669"/>
    <property type="project" value="UniProtKB-UniRule"/>
</dbReference>
<comment type="pathway">
    <text evidence="10">Cofactor biosynthesis; NAD(+) biosynthesis; quinolinate from L-kynurenine: step 3/3.</text>
</comment>
<comment type="function">
    <text evidence="2 10">Catalyzes the oxidative ring opening of 3-hydroxyanthranilate to 2-amino-3-carboxymuconate semialdehyde, which spontaneously cyclizes to quinolinate.</text>
</comment>
<comment type="cofactor">
    <cofactor evidence="1 10">
        <name>Fe(2+)</name>
        <dbReference type="ChEBI" id="CHEBI:29033"/>
    </cofactor>
</comment>
<keyword evidence="13" id="KW-1185">Reference proteome</keyword>
<dbReference type="GO" id="GO:0043420">
    <property type="term" value="P:anthranilate metabolic process"/>
    <property type="evidence" value="ECO:0007669"/>
    <property type="project" value="UniProtKB-UniRule"/>
</dbReference>
<name>A0AAD9VBM6_ACRCE</name>
<feature type="binding site" evidence="10">
    <location>
        <position position="78"/>
    </location>
    <ligand>
        <name>substrate</name>
    </ligand>
</feature>
<comment type="subcellular location">
    <subcellularLocation>
        <location evidence="10">Cytoplasm</location>
    </subcellularLocation>
</comment>
<evidence type="ECO:0000256" key="9">
    <source>
        <dbReference type="ARBA" id="ARBA00052793"/>
    </source>
</evidence>
<dbReference type="EMBL" id="JARQWQ010000011">
    <property type="protein sequence ID" value="KAK2568563.1"/>
    <property type="molecule type" value="Genomic_DNA"/>
</dbReference>
<dbReference type="SUPFAM" id="SSF51182">
    <property type="entry name" value="RmlC-like cupins"/>
    <property type="match status" value="2"/>
</dbReference>
<reference evidence="12" key="1">
    <citation type="journal article" date="2023" name="G3 (Bethesda)">
        <title>Whole genome assembly and annotation of the endangered Caribbean coral Acropora cervicornis.</title>
        <authorList>
            <person name="Selwyn J.D."/>
            <person name="Vollmer S.V."/>
        </authorList>
    </citation>
    <scope>NUCLEOTIDE SEQUENCE</scope>
    <source>
        <strain evidence="12">K2</strain>
    </source>
</reference>
<dbReference type="GO" id="GO:0005737">
    <property type="term" value="C:cytoplasm"/>
    <property type="evidence" value="ECO:0007669"/>
    <property type="project" value="UniProtKB-SubCell"/>
</dbReference>
<comment type="caution">
    <text evidence="12">The sequence shown here is derived from an EMBL/GenBank/DDBJ whole genome shotgun (WGS) entry which is preliminary data.</text>
</comment>
<dbReference type="GO" id="GO:0034354">
    <property type="term" value="P:'de novo' NAD+ biosynthetic process from L-tryptophan"/>
    <property type="evidence" value="ECO:0007669"/>
    <property type="project" value="UniProtKB-UniRule"/>
</dbReference>
<organism evidence="12 13">
    <name type="scientific">Acropora cervicornis</name>
    <name type="common">Staghorn coral</name>
    <dbReference type="NCBI Taxonomy" id="6130"/>
    <lineage>
        <taxon>Eukaryota</taxon>
        <taxon>Metazoa</taxon>
        <taxon>Cnidaria</taxon>
        <taxon>Anthozoa</taxon>
        <taxon>Hexacorallia</taxon>
        <taxon>Scleractinia</taxon>
        <taxon>Astrocoeniina</taxon>
        <taxon>Acroporidae</taxon>
        <taxon>Acropora</taxon>
    </lineage>
</organism>
<dbReference type="GO" id="GO:0000334">
    <property type="term" value="F:3-hydroxyanthranilate 3,4-dioxygenase activity"/>
    <property type="evidence" value="ECO:0007669"/>
    <property type="project" value="UniProtKB-UniRule"/>
</dbReference>
<accession>A0AAD9VBM6</accession>
<keyword evidence="3 10" id="KW-0963">Cytoplasm</keyword>
<keyword evidence="4 10" id="KW-0662">Pyridine nucleotide biosynthesis</keyword>
<evidence type="ECO:0000256" key="6">
    <source>
        <dbReference type="ARBA" id="ARBA00022964"/>
    </source>
</evidence>
<evidence type="ECO:0000256" key="4">
    <source>
        <dbReference type="ARBA" id="ARBA00022642"/>
    </source>
</evidence>
<feature type="binding site" evidence="10">
    <location>
        <position position="116"/>
    </location>
    <ligand>
        <name>Fe cation</name>
        <dbReference type="ChEBI" id="CHEBI:24875"/>
        <note>catalytic</note>
    </ligand>
</feature>
<feature type="binding site" evidence="10">
    <location>
        <position position="68"/>
    </location>
    <ligand>
        <name>O2</name>
        <dbReference type="ChEBI" id="CHEBI:15379"/>
    </ligand>
</feature>
<dbReference type="NCBIfam" id="TIGR03037">
    <property type="entry name" value="anthran_nbaC"/>
    <property type="match status" value="1"/>
</dbReference>
<comment type="similarity">
    <text evidence="10">Belongs to the 3-HAO family.</text>
</comment>
<dbReference type="FunFam" id="2.60.120.10:FF:000077">
    <property type="entry name" value="3-hydroxyanthranilate 3,4-dioxygenase"/>
    <property type="match status" value="1"/>
</dbReference>
<feature type="binding site" evidence="10">
    <location>
        <position position="120"/>
    </location>
    <ligand>
        <name>substrate</name>
    </ligand>
</feature>
<comment type="catalytic activity">
    <reaction evidence="9 10">
        <text>3-hydroxyanthranilate + O2 = (2Z,4Z)-2-amino-3-carboxymuconate 6-semialdehyde</text>
        <dbReference type="Rhea" id="RHEA:17953"/>
        <dbReference type="ChEBI" id="CHEBI:15379"/>
        <dbReference type="ChEBI" id="CHEBI:36559"/>
        <dbReference type="ChEBI" id="CHEBI:77612"/>
        <dbReference type="EC" id="1.13.11.6"/>
    </reaction>
</comment>
<feature type="binding site" evidence="10">
    <location>
        <position position="72"/>
    </location>
    <ligand>
        <name>Fe cation</name>
        <dbReference type="ChEBI" id="CHEBI:24875"/>
        <note>catalytic</note>
    </ligand>
</feature>
<dbReference type="PANTHER" id="PTHR15497">
    <property type="entry name" value="3-HYDROXYANTHRANILATE 3,4-DIOXYGENASE"/>
    <property type="match status" value="1"/>
</dbReference>
<feature type="binding site" evidence="10">
    <location>
        <position position="130"/>
    </location>
    <ligand>
        <name>substrate</name>
    </ligand>
</feature>
<feature type="region of interest" description="Domain A (catalytic)" evidence="10">
    <location>
        <begin position="1"/>
        <end position="222"/>
    </location>
</feature>
<proteinExistence type="inferred from homology"/>
<dbReference type="GO" id="GO:0008198">
    <property type="term" value="F:ferrous iron binding"/>
    <property type="evidence" value="ECO:0007669"/>
    <property type="project" value="UniProtKB-UniRule"/>
</dbReference>
<evidence type="ECO:0000256" key="1">
    <source>
        <dbReference type="ARBA" id="ARBA00001954"/>
    </source>
</evidence>
<evidence type="ECO:0000313" key="13">
    <source>
        <dbReference type="Proteomes" id="UP001249851"/>
    </source>
</evidence>
<sequence length="375" mass="42505">MSKRTGQEESGELSNGQVKKSNLHLEEPLNVTKWIEENKSSFLPPVCNKLMYGAGQLKVMFVGGPNARKDYHIDEGEEFFYMMKGDLLLKIMEKGKPKELIIKEGEAFVLPSRIPHSPQRIENTVGLVIERERLLEESDGLRYFCEDGVTPLWEKWFHCEDLGTQLAPIIKEYFSSEPFRTGIPDPNNIAKDPPVKIDTVTEVDPPRSLKEWISENKSEIECGTKELFGKGEFKINIHGEGKQLGEWQGETWLYQMEGEACVSVNGETKTLGKEDVIIIPSATKASSKWTDRNAFEVNIENERFTVIHSEEIKRFHWNERDYGSNGEQVNTVTAALHNSTTDGRPSLCSLAVESKLWGGILSPFTVLLCTSFRIF</sequence>